<feature type="domain" description="DEAD-box RNA helicase Q" evidence="14">
    <location>
        <begin position="95"/>
        <end position="123"/>
    </location>
</feature>
<evidence type="ECO:0000259" key="13">
    <source>
        <dbReference type="PROSITE" id="PS51194"/>
    </source>
</evidence>
<dbReference type="PANTHER" id="PTHR24031">
    <property type="entry name" value="RNA HELICASE"/>
    <property type="match status" value="1"/>
</dbReference>
<feature type="compositionally biased region" description="Basic residues" evidence="11">
    <location>
        <begin position="1"/>
        <end position="12"/>
    </location>
</feature>
<dbReference type="InterPro" id="IPR025313">
    <property type="entry name" value="SPB4-like_CTE"/>
</dbReference>
<organism evidence="15 16">
    <name type="scientific">Pycnococcus provasolii</name>
    <dbReference type="NCBI Taxonomy" id="41880"/>
    <lineage>
        <taxon>Eukaryota</taxon>
        <taxon>Viridiplantae</taxon>
        <taxon>Chlorophyta</taxon>
        <taxon>Pseudoscourfieldiophyceae</taxon>
        <taxon>Pseudoscourfieldiales</taxon>
        <taxon>Pycnococcaceae</taxon>
        <taxon>Pycnococcus</taxon>
    </lineage>
</organism>
<sequence>MGKKDKSSKKGKVAVPQYEASEAPSVEEITMKNIVTHESLEKKKKKNKKNKKIDIDTYERTEAEQDEDEGRGNNDEEGGEQRGASAATASILSRTAFDALPLCEPTKRAIDAMQFTHMTRIQARTIPLLLQGRDVLGAAKTGSGKTLAFLIPAAELLHKASFKPRNGLGAVVISPTRELCLQIYGVVEELMKFHTQTHGVVMGGSNRRAESEKLAKGVNLLIATPGRLLDHMRTNKAFYYGNAQMLIIDEADRILDIGFEEDINEIVRLFPKERQTALFSATQTTKVEQLIRVSFKNKPVYVNVESASQAAAAGAAGAGGAAATNVGLEQGYTIVEPHLRFLLLFTFLKKNAGKKIMVFFSSCNAVKYYGSLLNYVDMPVLDIHGKQKQAKRTSTFFEFCEAKSGVLLCTDVAARGLDIPHVDWIIQYDPTDDPREYIHRVGRTARGEGGSGRALLFLLPTELGFLKLLKVANVPLNEYEVPRKKLVNIQAQLEKLVAKNYYLHSSAKDAFRSYVLAYHSHQLKEIFNVHSVDLAGIAKSFGFATPPRVNLPIESKASHERKEKRRALESAGSEGGGRPNKRQYVG</sequence>
<dbReference type="InterPro" id="IPR027417">
    <property type="entry name" value="P-loop_NTPase"/>
</dbReference>
<feature type="region of interest" description="Disordered" evidence="11">
    <location>
        <begin position="552"/>
        <end position="586"/>
    </location>
</feature>
<comment type="similarity">
    <text evidence="6">Belongs to the DEAD box helicase family. DDX18/HAS1 subfamily.</text>
</comment>
<evidence type="ECO:0000313" key="15">
    <source>
        <dbReference type="EMBL" id="GHP11943.1"/>
    </source>
</evidence>
<dbReference type="SMART" id="SM01178">
    <property type="entry name" value="DUF4217"/>
    <property type="match status" value="1"/>
</dbReference>
<dbReference type="GO" id="GO:0005524">
    <property type="term" value="F:ATP binding"/>
    <property type="evidence" value="ECO:0007669"/>
    <property type="project" value="UniProtKB-UniRule"/>
</dbReference>
<evidence type="ECO:0000313" key="16">
    <source>
        <dbReference type="Proteomes" id="UP000660262"/>
    </source>
</evidence>
<dbReference type="SMART" id="SM00490">
    <property type="entry name" value="HELICc"/>
    <property type="match status" value="1"/>
</dbReference>
<dbReference type="GO" id="GO:0016787">
    <property type="term" value="F:hydrolase activity"/>
    <property type="evidence" value="ECO:0007669"/>
    <property type="project" value="UniProtKB-KW"/>
</dbReference>
<dbReference type="Gene3D" id="3.40.50.300">
    <property type="entry name" value="P-loop containing nucleotide triphosphate hydrolases"/>
    <property type="match status" value="2"/>
</dbReference>
<keyword evidence="5 10" id="KW-0694">RNA-binding</keyword>
<dbReference type="Pfam" id="PF00271">
    <property type="entry name" value="Helicase_C"/>
    <property type="match status" value="1"/>
</dbReference>
<reference evidence="15" key="1">
    <citation type="submission" date="2020-10" db="EMBL/GenBank/DDBJ databases">
        <title>Unveiling of a novel bifunctional photoreceptor, Dualchrome1, isolated from a cosmopolitan green alga.</title>
        <authorList>
            <person name="Suzuki S."/>
            <person name="Kawachi M."/>
        </authorList>
    </citation>
    <scope>NUCLEOTIDE SEQUENCE</scope>
    <source>
        <strain evidence="15">NIES 2893</strain>
    </source>
</reference>
<gene>
    <name evidence="15" type="ORF">PPROV_001067000</name>
</gene>
<feature type="domain" description="Helicase ATP-binding" evidence="12">
    <location>
        <begin position="126"/>
        <end position="301"/>
    </location>
</feature>
<dbReference type="InterPro" id="IPR001650">
    <property type="entry name" value="Helicase_C-like"/>
</dbReference>
<dbReference type="PROSITE" id="PS00039">
    <property type="entry name" value="DEAD_ATP_HELICASE"/>
    <property type="match status" value="1"/>
</dbReference>
<accession>A0A830HYR2</accession>
<dbReference type="InterPro" id="IPR044773">
    <property type="entry name" value="DDX18/Has1_DEADc"/>
</dbReference>
<proteinExistence type="inferred from homology"/>
<dbReference type="InterPro" id="IPR011545">
    <property type="entry name" value="DEAD/DEAH_box_helicase_dom"/>
</dbReference>
<evidence type="ECO:0000256" key="3">
    <source>
        <dbReference type="ARBA" id="ARBA00022806"/>
    </source>
</evidence>
<dbReference type="GO" id="GO:0003724">
    <property type="term" value="F:RNA helicase activity"/>
    <property type="evidence" value="ECO:0007669"/>
    <property type="project" value="UniProtKB-EC"/>
</dbReference>
<name>A0A830HYR2_9CHLO</name>
<dbReference type="OrthoDB" id="10259640at2759"/>
<dbReference type="PROSITE" id="PS51195">
    <property type="entry name" value="Q_MOTIF"/>
    <property type="match status" value="1"/>
</dbReference>
<comment type="caution">
    <text evidence="15">The sequence shown here is derived from an EMBL/GenBank/DDBJ whole genome shotgun (WGS) entry which is preliminary data.</text>
</comment>
<keyword evidence="4 9" id="KW-0067">ATP-binding</keyword>
<comment type="domain">
    <text evidence="10">The Q motif is unique to and characteristic of the DEAD box family of RNA helicases and controls ATP binding and hydrolysis.</text>
</comment>
<dbReference type="Pfam" id="PF13959">
    <property type="entry name" value="CTE_SPB4"/>
    <property type="match status" value="1"/>
</dbReference>
<feature type="domain" description="Helicase C-terminal" evidence="13">
    <location>
        <begin position="327"/>
        <end position="497"/>
    </location>
</feature>
<keyword evidence="1 9" id="KW-0547">Nucleotide-binding</keyword>
<keyword evidence="3 9" id="KW-0347">Helicase</keyword>
<evidence type="ECO:0000256" key="7">
    <source>
        <dbReference type="ARBA" id="ARBA00047984"/>
    </source>
</evidence>
<dbReference type="FunFam" id="3.40.50.300:FF:000379">
    <property type="entry name" value="RNA helicase"/>
    <property type="match status" value="1"/>
</dbReference>
<dbReference type="Pfam" id="PF00270">
    <property type="entry name" value="DEAD"/>
    <property type="match status" value="1"/>
</dbReference>
<dbReference type="EMBL" id="BNJQ01000037">
    <property type="protein sequence ID" value="GHP11943.1"/>
    <property type="molecule type" value="Genomic_DNA"/>
</dbReference>
<evidence type="ECO:0000256" key="4">
    <source>
        <dbReference type="ARBA" id="ARBA00022840"/>
    </source>
</evidence>
<comment type="function">
    <text evidence="10">RNA helicase.</text>
</comment>
<keyword evidence="16" id="KW-1185">Reference proteome</keyword>
<dbReference type="AlphaFoldDB" id="A0A830HYR2"/>
<dbReference type="InterPro" id="IPR014014">
    <property type="entry name" value="RNA_helicase_DEAD_Q_motif"/>
</dbReference>
<evidence type="ECO:0000256" key="2">
    <source>
        <dbReference type="ARBA" id="ARBA00022801"/>
    </source>
</evidence>
<dbReference type="SMART" id="SM00487">
    <property type="entry name" value="DEXDc"/>
    <property type="match status" value="1"/>
</dbReference>
<evidence type="ECO:0000256" key="8">
    <source>
        <dbReference type="PROSITE-ProRule" id="PRU00552"/>
    </source>
</evidence>
<dbReference type="CDD" id="cd18787">
    <property type="entry name" value="SF2_C_DEAD"/>
    <property type="match status" value="1"/>
</dbReference>
<keyword evidence="2 9" id="KW-0378">Hydrolase</keyword>
<dbReference type="PROSITE" id="PS51194">
    <property type="entry name" value="HELICASE_CTER"/>
    <property type="match status" value="1"/>
</dbReference>
<dbReference type="InterPro" id="IPR000629">
    <property type="entry name" value="RNA-helicase_DEAD-box_CS"/>
</dbReference>
<feature type="region of interest" description="Disordered" evidence="11">
    <location>
        <begin position="1"/>
        <end position="87"/>
    </location>
</feature>
<dbReference type="SUPFAM" id="SSF52540">
    <property type="entry name" value="P-loop containing nucleoside triphosphate hydrolases"/>
    <property type="match status" value="2"/>
</dbReference>
<evidence type="ECO:0000259" key="12">
    <source>
        <dbReference type="PROSITE" id="PS51192"/>
    </source>
</evidence>
<evidence type="ECO:0000256" key="9">
    <source>
        <dbReference type="RuleBase" id="RU000492"/>
    </source>
</evidence>
<dbReference type="InterPro" id="IPR014001">
    <property type="entry name" value="Helicase_ATP-bd"/>
</dbReference>
<protein>
    <recommendedName>
        <fullName evidence="10">ATP-dependent RNA helicase</fullName>
        <ecNumber evidence="10">3.6.4.13</ecNumber>
    </recommendedName>
</protein>
<comment type="catalytic activity">
    <reaction evidence="7 10">
        <text>ATP + H2O = ADP + phosphate + H(+)</text>
        <dbReference type="Rhea" id="RHEA:13065"/>
        <dbReference type="ChEBI" id="CHEBI:15377"/>
        <dbReference type="ChEBI" id="CHEBI:15378"/>
        <dbReference type="ChEBI" id="CHEBI:30616"/>
        <dbReference type="ChEBI" id="CHEBI:43474"/>
        <dbReference type="ChEBI" id="CHEBI:456216"/>
        <dbReference type="EC" id="3.6.4.13"/>
    </reaction>
</comment>
<evidence type="ECO:0000259" key="14">
    <source>
        <dbReference type="PROSITE" id="PS51195"/>
    </source>
</evidence>
<evidence type="ECO:0000256" key="11">
    <source>
        <dbReference type="SAM" id="MobiDB-lite"/>
    </source>
</evidence>
<evidence type="ECO:0000256" key="10">
    <source>
        <dbReference type="RuleBase" id="RU365068"/>
    </source>
</evidence>
<dbReference type="EC" id="3.6.4.13" evidence="10"/>
<dbReference type="Proteomes" id="UP000660262">
    <property type="component" value="Unassembled WGS sequence"/>
</dbReference>
<evidence type="ECO:0000256" key="5">
    <source>
        <dbReference type="ARBA" id="ARBA00022884"/>
    </source>
</evidence>
<feature type="compositionally biased region" description="Basic residues" evidence="11">
    <location>
        <begin position="42"/>
        <end position="51"/>
    </location>
</feature>
<evidence type="ECO:0000256" key="6">
    <source>
        <dbReference type="ARBA" id="ARBA00024357"/>
    </source>
</evidence>
<feature type="compositionally biased region" description="Basic and acidic residues" evidence="11">
    <location>
        <begin position="52"/>
        <end position="63"/>
    </location>
</feature>
<feature type="short sequence motif" description="Q motif" evidence="8">
    <location>
        <begin position="95"/>
        <end position="123"/>
    </location>
</feature>
<dbReference type="GO" id="GO:0003723">
    <property type="term" value="F:RNA binding"/>
    <property type="evidence" value="ECO:0007669"/>
    <property type="project" value="UniProtKB-UniRule"/>
</dbReference>
<dbReference type="PROSITE" id="PS51192">
    <property type="entry name" value="HELICASE_ATP_BIND_1"/>
    <property type="match status" value="1"/>
</dbReference>
<evidence type="ECO:0000256" key="1">
    <source>
        <dbReference type="ARBA" id="ARBA00022741"/>
    </source>
</evidence>
<dbReference type="CDD" id="cd17942">
    <property type="entry name" value="DEADc_DDX18"/>
    <property type="match status" value="1"/>
</dbReference>